<name>A0A6C7EFD0_ILUCY</name>
<dbReference type="KEGG" id="aym:YM304_30040"/>
<keyword evidence="2" id="KW-1185">Reference proteome</keyword>
<accession>A0A6C7EFD0</accession>
<dbReference type="OrthoDB" id="6713581at2"/>
<evidence type="ECO:0008006" key="3">
    <source>
        <dbReference type="Google" id="ProtNLM"/>
    </source>
</evidence>
<evidence type="ECO:0000313" key="1">
    <source>
        <dbReference type="EMBL" id="BAN03318.1"/>
    </source>
</evidence>
<dbReference type="RefSeq" id="WP_015442565.1">
    <property type="nucleotide sequence ID" value="NC_020520.1"/>
</dbReference>
<sequence length="296" mass="31949">MKLDAVVKRAWRGIADAKRIATRSGSARSALASLGTPSRGEAAAWLHATSKHHDDYRAAHPVAAGRVAVVCVSSRPHLVDAVVANVAAQTEVQPTDLDVVYVANYDVADPNDIDEVGLHGRFGQFANFRLIVPAAGTSLGHALNSAMAATDARFVAKFDDDDLYGPHHLADSLRAHGYAGAGVVGKHTYYAHLAERDETVLRFPGHEFSYSSTLAGGTLVIDRDRVGDQQFDDLSLGEDRAFLATCHRRGISTFSADRFNFTQIRSTHNTWQPGHDAFMVGTQPADAGGPEHRIDR</sequence>
<organism evidence="1 2">
    <name type="scientific">Ilumatobacter coccineus (strain NBRC 103263 / KCTC 29153 / YM16-304)</name>
    <dbReference type="NCBI Taxonomy" id="1313172"/>
    <lineage>
        <taxon>Bacteria</taxon>
        <taxon>Bacillati</taxon>
        <taxon>Actinomycetota</taxon>
        <taxon>Acidimicrobiia</taxon>
        <taxon>Acidimicrobiales</taxon>
        <taxon>Ilumatobacteraceae</taxon>
        <taxon>Ilumatobacter</taxon>
    </lineage>
</organism>
<dbReference type="Gene3D" id="3.90.550.10">
    <property type="entry name" value="Spore Coat Polysaccharide Biosynthesis Protein SpsA, Chain A"/>
    <property type="match status" value="1"/>
</dbReference>
<protein>
    <recommendedName>
        <fullName evidence="3">Glycosyltransferase</fullName>
    </recommendedName>
</protein>
<gene>
    <name evidence="1" type="ORF">YM304_30040</name>
</gene>
<reference evidence="1 2" key="1">
    <citation type="journal article" date="2013" name="Int. J. Syst. Evol. Microbiol.">
        <title>Ilumatobacter nonamiense sp. nov. and Ilumatobacter coccineum sp. nov., isolated from seashore sand.</title>
        <authorList>
            <person name="Matsumoto A."/>
            <person name="Kasai H."/>
            <person name="Matsuo Y."/>
            <person name="Shizuri Y."/>
            <person name="Ichikawa N."/>
            <person name="Fujita N."/>
            <person name="Omura S."/>
            <person name="Takahashi Y."/>
        </authorList>
    </citation>
    <scope>NUCLEOTIDE SEQUENCE [LARGE SCALE GENOMIC DNA]</scope>
    <source>
        <strain evidence="2">NBRC 103263 / KCTC 29153 / YM16-304</strain>
    </source>
</reference>
<dbReference type="AlphaFoldDB" id="A0A6C7EFD0"/>
<dbReference type="EMBL" id="AP012057">
    <property type="protein sequence ID" value="BAN03318.1"/>
    <property type="molecule type" value="Genomic_DNA"/>
</dbReference>
<dbReference type="Proteomes" id="UP000011863">
    <property type="component" value="Chromosome"/>
</dbReference>
<dbReference type="SUPFAM" id="SSF53448">
    <property type="entry name" value="Nucleotide-diphospho-sugar transferases"/>
    <property type="match status" value="1"/>
</dbReference>
<evidence type="ECO:0000313" key="2">
    <source>
        <dbReference type="Proteomes" id="UP000011863"/>
    </source>
</evidence>
<dbReference type="InterPro" id="IPR029044">
    <property type="entry name" value="Nucleotide-diphossugar_trans"/>
</dbReference>
<proteinExistence type="predicted"/>